<gene>
    <name evidence="2" type="primary">Cnig_chr_II.g7281</name>
    <name evidence="2" type="ORF">B9Z55_007281</name>
</gene>
<dbReference type="AlphaFoldDB" id="A0A2G5V8V8"/>
<evidence type="ECO:0000256" key="1">
    <source>
        <dbReference type="SAM" id="Coils"/>
    </source>
</evidence>
<reference evidence="3" key="1">
    <citation type="submission" date="2017-10" db="EMBL/GenBank/DDBJ databases">
        <title>Rapid genome shrinkage in a self-fertile nematode reveals novel sperm competition proteins.</title>
        <authorList>
            <person name="Yin D."/>
            <person name="Schwarz E.M."/>
            <person name="Thomas C.G."/>
            <person name="Felde R.L."/>
            <person name="Korf I.F."/>
            <person name="Cutter A.D."/>
            <person name="Schartner C.M."/>
            <person name="Ralston E.J."/>
            <person name="Meyer B.J."/>
            <person name="Haag E.S."/>
        </authorList>
    </citation>
    <scope>NUCLEOTIDE SEQUENCE [LARGE SCALE GENOMIC DNA]</scope>
    <source>
        <strain evidence="3">JU1422</strain>
    </source>
</reference>
<dbReference type="Proteomes" id="UP000230233">
    <property type="component" value="Chromosome II"/>
</dbReference>
<keyword evidence="1" id="KW-0175">Coiled coil</keyword>
<keyword evidence="3" id="KW-1185">Reference proteome</keyword>
<organism evidence="2 3">
    <name type="scientific">Caenorhabditis nigoni</name>
    <dbReference type="NCBI Taxonomy" id="1611254"/>
    <lineage>
        <taxon>Eukaryota</taxon>
        <taxon>Metazoa</taxon>
        <taxon>Ecdysozoa</taxon>
        <taxon>Nematoda</taxon>
        <taxon>Chromadorea</taxon>
        <taxon>Rhabditida</taxon>
        <taxon>Rhabditina</taxon>
        <taxon>Rhabditomorpha</taxon>
        <taxon>Rhabditoidea</taxon>
        <taxon>Rhabditidae</taxon>
        <taxon>Peloderinae</taxon>
        <taxon>Caenorhabditis</taxon>
    </lineage>
</organism>
<protein>
    <submittedName>
        <fullName evidence="2">Uncharacterized protein</fullName>
    </submittedName>
</protein>
<proteinExistence type="predicted"/>
<feature type="coiled-coil region" evidence="1">
    <location>
        <begin position="69"/>
        <end position="96"/>
    </location>
</feature>
<evidence type="ECO:0000313" key="2">
    <source>
        <dbReference type="EMBL" id="PIC48215.1"/>
    </source>
</evidence>
<accession>A0A2G5V8V8</accession>
<dbReference type="EMBL" id="PDUG01000002">
    <property type="protein sequence ID" value="PIC48215.1"/>
    <property type="molecule type" value="Genomic_DNA"/>
</dbReference>
<evidence type="ECO:0000313" key="3">
    <source>
        <dbReference type="Proteomes" id="UP000230233"/>
    </source>
</evidence>
<name>A0A2G5V8V8_9PELO</name>
<sequence>MDNNFRREQNLIRELQGDLEWEKDRKRTMVYRKDETDRDIERHPERHAKTMEKVRMEHEERVNAAIVYAAELTRRVECMDRMEERQKEQLEKIKEAGGVIFEKVNAAIVYAAELTRRVGCMGRMEEKQKEQIEKIQDAGDVIFAENDTLEQDIAQMKNALKIAKRHQREGTR</sequence>
<comment type="caution">
    <text evidence="2">The sequence shown here is derived from an EMBL/GenBank/DDBJ whole genome shotgun (WGS) entry which is preliminary data.</text>
</comment>